<dbReference type="PROSITE" id="PS00751">
    <property type="entry name" value="TCP1_2"/>
    <property type="match status" value="1"/>
</dbReference>
<comment type="similarity">
    <text evidence="2 6">Belongs to the TCP-1 chaperonin family.</text>
</comment>
<organism evidence="7 8">
    <name type="scientific">Coptis chinensis</name>
    <dbReference type="NCBI Taxonomy" id="261450"/>
    <lineage>
        <taxon>Eukaryota</taxon>
        <taxon>Viridiplantae</taxon>
        <taxon>Streptophyta</taxon>
        <taxon>Embryophyta</taxon>
        <taxon>Tracheophyta</taxon>
        <taxon>Spermatophyta</taxon>
        <taxon>Magnoliopsida</taxon>
        <taxon>Ranunculales</taxon>
        <taxon>Ranunculaceae</taxon>
        <taxon>Coptidoideae</taxon>
        <taxon>Coptis</taxon>
    </lineage>
</organism>
<evidence type="ECO:0000256" key="4">
    <source>
        <dbReference type="ARBA" id="ARBA00022840"/>
    </source>
</evidence>
<dbReference type="OrthoDB" id="1935484at2759"/>
<evidence type="ECO:0000256" key="2">
    <source>
        <dbReference type="ARBA" id="ARBA00008020"/>
    </source>
</evidence>
<keyword evidence="8" id="KW-1185">Reference proteome</keyword>
<protein>
    <recommendedName>
        <fullName evidence="9">T-complex protein 1 subunit eta</fullName>
    </recommendedName>
</protein>
<dbReference type="PROSITE" id="PS00995">
    <property type="entry name" value="TCP1_3"/>
    <property type="match status" value="1"/>
</dbReference>
<dbReference type="Gene3D" id="3.50.50.60">
    <property type="entry name" value="FAD/NAD(P)-binding domain"/>
    <property type="match status" value="1"/>
</dbReference>
<dbReference type="GO" id="GO:0007264">
    <property type="term" value="P:small GTPase-mediated signal transduction"/>
    <property type="evidence" value="ECO:0007669"/>
    <property type="project" value="InterPro"/>
</dbReference>
<comment type="caution">
    <text evidence="7">The sequence shown here is derived from an EMBL/GenBank/DDBJ whole genome shotgun (WGS) entry which is preliminary data.</text>
</comment>
<dbReference type="InterPro" id="IPR027413">
    <property type="entry name" value="GROEL-like_equatorial_sf"/>
</dbReference>
<dbReference type="GO" id="GO:0005524">
    <property type="term" value="F:ATP binding"/>
    <property type="evidence" value="ECO:0007669"/>
    <property type="project" value="UniProtKB-KW"/>
</dbReference>
<dbReference type="GO" id="GO:0005092">
    <property type="term" value="F:GDP-dissociation inhibitor activity"/>
    <property type="evidence" value="ECO:0007669"/>
    <property type="project" value="InterPro"/>
</dbReference>
<dbReference type="InterPro" id="IPR036188">
    <property type="entry name" value="FAD/NAD-bd_sf"/>
</dbReference>
<dbReference type="PROSITE" id="PS00750">
    <property type="entry name" value="TCP1_1"/>
    <property type="match status" value="1"/>
</dbReference>
<evidence type="ECO:0000313" key="8">
    <source>
        <dbReference type="Proteomes" id="UP000631114"/>
    </source>
</evidence>
<proteinExistence type="inferred from homology"/>
<gene>
    <name evidence="7" type="ORF">IFM89_010087</name>
</gene>
<dbReference type="PRINTS" id="PR00304">
    <property type="entry name" value="TCOMPLEXTCP1"/>
</dbReference>
<dbReference type="EMBL" id="JADFTS010000004">
    <property type="protein sequence ID" value="KAF9608602.1"/>
    <property type="molecule type" value="Genomic_DNA"/>
</dbReference>
<dbReference type="InterPro" id="IPR002194">
    <property type="entry name" value="Chaperonin_TCP-1_CS"/>
</dbReference>
<dbReference type="GO" id="GO:0140662">
    <property type="term" value="F:ATP-dependent protein folding chaperone"/>
    <property type="evidence" value="ECO:0007669"/>
    <property type="project" value="InterPro"/>
</dbReference>
<dbReference type="Pfam" id="PF00118">
    <property type="entry name" value="Cpn60_TCP1"/>
    <property type="match status" value="1"/>
</dbReference>
<dbReference type="InterPro" id="IPR002423">
    <property type="entry name" value="Cpn60/GroEL/TCP-1"/>
</dbReference>
<evidence type="ECO:0000256" key="6">
    <source>
        <dbReference type="RuleBase" id="RU004187"/>
    </source>
</evidence>
<comment type="similarity">
    <text evidence="1">Belongs to the Rab GDI family.</text>
</comment>
<dbReference type="Proteomes" id="UP000631114">
    <property type="component" value="Unassembled WGS sequence"/>
</dbReference>
<accession>A0A835LXG4</accession>
<dbReference type="SUPFAM" id="SSF48592">
    <property type="entry name" value="GroEL equatorial domain-like"/>
    <property type="match status" value="1"/>
</dbReference>
<dbReference type="PANTHER" id="PTHR11353">
    <property type="entry name" value="CHAPERONIN"/>
    <property type="match status" value="1"/>
</dbReference>
<evidence type="ECO:0000256" key="1">
    <source>
        <dbReference type="ARBA" id="ARBA00005593"/>
    </source>
</evidence>
<dbReference type="InterPro" id="IPR017998">
    <property type="entry name" value="Chaperone_TCP-1"/>
</dbReference>
<evidence type="ECO:0000313" key="7">
    <source>
        <dbReference type="EMBL" id="KAF9608602.1"/>
    </source>
</evidence>
<keyword evidence="5 6" id="KW-0143">Chaperone</keyword>
<evidence type="ECO:0000256" key="5">
    <source>
        <dbReference type="ARBA" id="ARBA00023186"/>
    </source>
</evidence>
<dbReference type="GO" id="GO:0051082">
    <property type="term" value="F:unfolded protein binding"/>
    <property type="evidence" value="ECO:0007669"/>
    <property type="project" value="InterPro"/>
</dbReference>
<dbReference type="InterPro" id="IPR018203">
    <property type="entry name" value="GDP_dissociation_inhibitor"/>
</dbReference>
<evidence type="ECO:0000256" key="3">
    <source>
        <dbReference type="ARBA" id="ARBA00022741"/>
    </source>
</evidence>
<reference evidence="7 8" key="1">
    <citation type="submission" date="2020-10" db="EMBL/GenBank/DDBJ databases">
        <title>The Coptis chinensis genome and diversification of protoberbering-type alkaloids.</title>
        <authorList>
            <person name="Wang B."/>
            <person name="Shu S."/>
            <person name="Song C."/>
            <person name="Liu Y."/>
        </authorList>
    </citation>
    <scope>NUCLEOTIDE SEQUENCE [LARGE SCALE GENOMIC DNA]</scope>
    <source>
        <strain evidence="7">HL-2020</strain>
        <tissue evidence="7">Leaf</tissue>
    </source>
</reference>
<dbReference type="Pfam" id="PF00996">
    <property type="entry name" value="GDI"/>
    <property type="match status" value="1"/>
</dbReference>
<evidence type="ECO:0008006" key="9">
    <source>
        <dbReference type="Google" id="ProtNLM"/>
    </source>
</evidence>
<dbReference type="GO" id="GO:0016887">
    <property type="term" value="F:ATP hydrolysis activity"/>
    <property type="evidence" value="ECO:0007669"/>
    <property type="project" value="InterPro"/>
</dbReference>
<keyword evidence="4 6" id="KW-0067">ATP-binding</keyword>
<keyword evidence="3 6" id="KW-0547">Nucleotide-binding</keyword>
<dbReference type="Gene3D" id="1.10.560.10">
    <property type="entry name" value="GroEL-like equatorial domain"/>
    <property type="match status" value="1"/>
</dbReference>
<name>A0A835LXG4_9MAGN</name>
<sequence>MSFKKALLSPDLVEFDANGKAFGVTSEGETAKCKKVVCDPSYLPDKQPQIILLKEGTDTSQGKPQIISNINACTGIANVVRTTLGPRGMDKLIHDDKGNATISNDGATIMKLLDVVHPAAKILVDIAKSQDSEVGDGTTRVVLFAGEFLKEAKPFIEDGVHSKSYNVVFEMPNLVRNLDLLV</sequence>
<dbReference type="AlphaFoldDB" id="A0A835LXG4"/>